<evidence type="ECO:0000313" key="2">
    <source>
        <dbReference type="Proteomes" id="UP000298493"/>
    </source>
</evidence>
<reference evidence="1 2" key="1">
    <citation type="submission" date="2019-04" db="EMBL/GenBank/DDBJ databases">
        <title>High contiguity whole genome sequence and gene annotation resource for two Venturia nashicola isolates.</title>
        <authorList>
            <person name="Prokchorchik M."/>
            <person name="Won K."/>
            <person name="Lee Y."/>
            <person name="Choi E.D."/>
            <person name="Segonzac C."/>
            <person name="Sohn K.H."/>
        </authorList>
    </citation>
    <scope>NUCLEOTIDE SEQUENCE [LARGE SCALE GENOMIC DNA]</scope>
    <source>
        <strain evidence="1 2">PRI2</strain>
    </source>
</reference>
<dbReference type="AlphaFoldDB" id="A0A4Z1PH71"/>
<organism evidence="1 2">
    <name type="scientific">Venturia nashicola</name>
    <dbReference type="NCBI Taxonomy" id="86259"/>
    <lineage>
        <taxon>Eukaryota</taxon>
        <taxon>Fungi</taxon>
        <taxon>Dikarya</taxon>
        <taxon>Ascomycota</taxon>
        <taxon>Pezizomycotina</taxon>
        <taxon>Dothideomycetes</taxon>
        <taxon>Pleosporomycetidae</taxon>
        <taxon>Venturiales</taxon>
        <taxon>Venturiaceae</taxon>
        <taxon>Venturia</taxon>
    </lineage>
</organism>
<evidence type="ECO:0000313" key="1">
    <source>
        <dbReference type="EMBL" id="TID24871.1"/>
    </source>
</evidence>
<accession>A0A4Z1PH71</accession>
<dbReference type="EMBL" id="SNSC02000004">
    <property type="protein sequence ID" value="TID24871.1"/>
    <property type="molecule type" value="Genomic_DNA"/>
</dbReference>
<name>A0A4Z1PH71_9PEZI</name>
<protein>
    <submittedName>
        <fullName evidence="1">Uncharacterized protein</fullName>
    </submittedName>
</protein>
<keyword evidence="2" id="KW-1185">Reference proteome</keyword>
<sequence length="80" mass="9316">MVFIYNRESLPKFLASILLSVDNVSYYHWLSFQPYLKLSFGSHDSGNPVTRFRASLLTMNPFPPWRNEYQEPSVNEARGS</sequence>
<comment type="caution">
    <text evidence="1">The sequence shown here is derived from an EMBL/GenBank/DDBJ whole genome shotgun (WGS) entry which is preliminary data.</text>
</comment>
<dbReference type="Proteomes" id="UP000298493">
    <property type="component" value="Unassembled WGS sequence"/>
</dbReference>
<proteinExistence type="predicted"/>
<gene>
    <name evidence="1" type="ORF">E6O75_ATG04076</name>
</gene>